<dbReference type="Gene3D" id="3.40.50.1820">
    <property type="entry name" value="alpha/beta hydrolase"/>
    <property type="match status" value="1"/>
</dbReference>
<comment type="catalytic activity">
    <reaction evidence="1">
        <text>a 1-acyl-sn-glycero-3-phosphate + an acyl-CoA = a 1,2-diacyl-sn-glycero-3-phosphate + CoA</text>
        <dbReference type="Rhea" id="RHEA:19709"/>
        <dbReference type="ChEBI" id="CHEBI:57287"/>
        <dbReference type="ChEBI" id="CHEBI:57970"/>
        <dbReference type="ChEBI" id="CHEBI:58342"/>
        <dbReference type="ChEBI" id="CHEBI:58608"/>
        <dbReference type="EC" id="2.3.1.51"/>
    </reaction>
    <physiologicalReaction direction="left-to-right" evidence="1">
        <dbReference type="Rhea" id="RHEA:19710"/>
    </physiologicalReaction>
</comment>
<dbReference type="PRINTS" id="PR00111">
    <property type="entry name" value="ABHYDROLASE"/>
</dbReference>
<dbReference type="PANTHER" id="PTHR42886:SF21">
    <property type="entry name" value="(LYSO)-N-ACYLPHOSPHATIDYLETHANOLAMINE LIPASE"/>
    <property type="match status" value="1"/>
</dbReference>
<dbReference type="GO" id="GO:0006654">
    <property type="term" value="P:phosphatidic acid biosynthetic process"/>
    <property type="evidence" value="ECO:0007669"/>
    <property type="project" value="TreeGrafter"/>
</dbReference>
<evidence type="ECO:0000256" key="24">
    <source>
        <dbReference type="ARBA" id="ARBA00049561"/>
    </source>
</evidence>
<evidence type="ECO:0000256" key="12">
    <source>
        <dbReference type="ARBA" id="ARBA00023098"/>
    </source>
</evidence>
<comment type="catalytic activity">
    <reaction evidence="19">
        <text>1-hexadecanoyl-sn-glycero-3-phosphate + (9Z)-octadecenoyl-CoA = 1-hexadecanoyl-2-(9Z-octadecenoyl)-sn-glycero-3-phosphate + CoA</text>
        <dbReference type="Rhea" id="RHEA:33187"/>
        <dbReference type="ChEBI" id="CHEBI:57287"/>
        <dbReference type="ChEBI" id="CHEBI:57387"/>
        <dbReference type="ChEBI" id="CHEBI:57518"/>
        <dbReference type="ChEBI" id="CHEBI:64839"/>
    </reaction>
    <physiologicalReaction direction="left-to-right" evidence="19">
        <dbReference type="Rhea" id="RHEA:33188"/>
    </physiologicalReaction>
</comment>
<evidence type="ECO:0000313" key="26">
    <source>
        <dbReference type="Ensembl" id="ENSEBUP00000020016.1"/>
    </source>
</evidence>
<dbReference type="Ensembl" id="ENSEBUT00000020592.1">
    <property type="protein sequence ID" value="ENSEBUP00000020016.1"/>
    <property type="gene ID" value="ENSEBUG00000012419.1"/>
</dbReference>
<dbReference type="Proteomes" id="UP000694388">
    <property type="component" value="Unplaced"/>
</dbReference>
<keyword evidence="9" id="KW-0808">Transferase</keyword>
<feature type="domain" description="AB hydrolase-1" evidence="25">
    <location>
        <begin position="49"/>
        <end position="302"/>
    </location>
</feature>
<keyword evidence="8" id="KW-0551">Lipid droplet</keyword>
<name>A0A8C4QUF4_EPTBU</name>
<evidence type="ECO:0000256" key="11">
    <source>
        <dbReference type="ARBA" id="ARBA00022832"/>
    </source>
</evidence>
<dbReference type="GO" id="GO:0030154">
    <property type="term" value="P:cell differentiation"/>
    <property type="evidence" value="ECO:0007669"/>
    <property type="project" value="UniProtKB-KW"/>
</dbReference>
<dbReference type="PANTHER" id="PTHR42886">
    <property type="entry name" value="RE40534P-RELATED"/>
    <property type="match status" value="1"/>
</dbReference>
<evidence type="ECO:0000256" key="5">
    <source>
        <dbReference type="ARBA" id="ARBA00013211"/>
    </source>
</evidence>
<comment type="catalytic activity">
    <reaction evidence="24">
        <text>1-(9Z-octadecenoyl)-sn-glycero-3-phosphate + (9Z)-octadecenoyl-CoA = 1,2-di-(9Z-octadecenoyl)-sn-glycero-3-phosphate + CoA</text>
        <dbReference type="Rhea" id="RHEA:37131"/>
        <dbReference type="ChEBI" id="CHEBI:57287"/>
        <dbReference type="ChEBI" id="CHEBI:57387"/>
        <dbReference type="ChEBI" id="CHEBI:74544"/>
        <dbReference type="ChEBI" id="CHEBI:74546"/>
    </reaction>
    <physiologicalReaction direction="left-to-right" evidence="24">
        <dbReference type="Rhea" id="RHEA:37132"/>
    </physiologicalReaction>
</comment>
<comment type="catalytic activity">
    <reaction evidence="23">
        <text>1-(9Z-octadecenoyl)-sn-glycero-3-phosphate + (5Z,8Z,11Z,14Z)-eicosatetraenoyl-CoA = 1-(9Z)-octadecenoyl-2-(5Z,8Z,11Z,14Z)-eicosatetraenoyl-sn-glycero-3-phosphate + CoA</text>
        <dbReference type="Rhea" id="RHEA:37443"/>
        <dbReference type="ChEBI" id="CHEBI:57287"/>
        <dbReference type="ChEBI" id="CHEBI:57368"/>
        <dbReference type="ChEBI" id="CHEBI:74544"/>
        <dbReference type="ChEBI" id="CHEBI:74928"/>
    </reaction>
    <physiologicalReaction direction="left-to-right" evidence="23">
        <dbReference type="Rhea" id="RHEA:37444"/>
    </physiologicalReaction>
</comment>
<evidence type="ECO:0000256" key="22">
    <source>
        <dbReference type="ARBA" id="ARBA00048632"/>
    </source>
</evidence>
<dbReference type="SUPFAM" id="SSF53474">
    <property type="entry name" value="alpha/beta-Hydrolases"/>
    <property type="match status" value="1"/>
</dbReference>
<evidence type="ECO:0000256" key="18">
    <source>
        <dbReference type="ARBA" id="ARBA00045357"/>
    </source>
</evidence>
<dbReference type="GO" id="GO:0055088">
    <property type="term" value="P:lipid homeostasis"/>
    <property type="evidence" value="ECO:0007669"/>
    <property type="project" value="TreeGrafter"/>
</dbReference>
<evidence type="ECO:0000256" key="10">
    <source>
        <dbReference type="ARBA" id="ARBA00022782"/>
    </source>
</evidence>
<evidence type="ECO:0000256" key="9">
    <source>
        <dbReference type="ARBA" id="ARBA00022679"/>
    </source>
</evidence>
<dbReference type="GO" id="GO:0005811">
    <property type="term" value="C:lipid droplet"/>
    <property type="evidence" value="ECO:0007669"/>
    <property type="project" value="UniProtKB-SubCell"/>
</dbReference>
<comment type="catalytic activity">
    <reaction evidence="20">
        <text>1-octadecanoyl-sn-glycero-3-phosphate + (9Z)-octadecenoyl-CoA = 1-octadecanoyl-2-(9Z-octadecenoyl)-sn-glycero-3-phosphate + CoA</text>
        <dbReference type="Rhea" id="RHEA:37163"/>
        <dbReference type="ChEBI" id="CHEBI:57287"/>
        <dbReference type="ChEBI" id="CHEBI:57387"/>
        <dbReference type="ChEBI" id="CHEBI:74560"/>
        <dbReference type="ChEBI" id="CHEBI:74565"/>
    </reaction>
    <physiologicalReaction direction="left-to-right" evidence="20">
        <dbReference type="Rhea" id="RHEA:37164"/>
    </physiologicalReaction>
</comment>
<comment type="catalytic activity">
    <reaction evidence="21">
        <text>eicosanoyl-CoA + 1-(9Z-octadecenoyl)-sn-glycero-3-phosphate = 1-(9Z)-octadecenoyl-2-eicosanoyl-sn-glycero-3-phosphate + CoA</text>
        <dbReference type="Rhea" id="RHEA:37451"/>
        <dbReference type="ChEBI" id="CHEBI:57287"/>
        <dbReference type="ChEBI" id="CHEBI:57380"/>
        <dbReference type="ChEBI" id="CHEBI:74544"/>
        <dbReference type="ChEBI" id="CHEBI:74937"/>
    </reaction>
    <physiologicalReaction direction="left-to-right" evidence="21">
        <dbReference type="Rhea" id="RHEA:37452"/>
    </physiologicalReaction>
</comment>
<comment type="catalytic activity">
    <reaction evidence="22">
        <text>1-(5Z,8Z,11Z,14Z-eicosatetraenoyl)-sn-glycero-3-phosphate + (9Z)-octadecenoyl-CoA = 1-(5Z,8Z,11Z,14Z)-eicosatetraenoyl-2-(9Z)-octadecenoyl-sn-glycero-3-phosphate + CoA</text>
        <dbReference type="Rhea" id="RHEA:37455"/>
        <dbReference type="ChEBI" id="CHEBI:57287"/>
        <dbReference type="ChEBI" id="CHEBI:57387"/>
        <dbReference type="ChEBI" id="CHEBI:74938"/>
        <dbReference type="ChEBI" id="CHEBI:74941"/>
    </reaction>
    <physiologicalReaction direction="left-to-right" evidence="22">
        <dbReference type="Rhea" id="RHEA:37456"/>
    </physiologicalReaction>
</comment>
<evidence type="ECO:0000256" key="6">
    <source>
        <dbReference type="ARBA" id="ARBA00022490"/>
    </source>
</evidence>
<comment type="function">
    <text evidence="18">Coenzyme A-dependent lysophosphatidic acid acyltransferase that catalyzes the transfer of an acyl group on a lysophosphatidic acid. Functions preferentially with 1-oleoyl-lysophosphatidic acid followed by 1-palmitoyl-lysophosphatidic acid, 1-stearoyl-lysophosphatidic acid and 1-arachidonoyl-lysophosphatidic acid as lipid acceptor. Functions preferentially with arachidonoyl-CoA followed by oleoyl-CoA as acyl group donors. Functions in phosphatidic acid biosynthesis. May regulate the cellular storage of triacylglycerol through activation of the phospholipase PNPLA2. Involved in keratinocyte differentiation. Regulates lipid droplet fusion.</text>
</comment>
<dbReference type="InterPro" id="IPR029058">
    <property type="entry name" value="AB_hydrolase_fold"/>
</dbReference>
<evidence type="ECO:0000256" key="21">
    <source>
        <dbReference type="ARBA" id="ARBA00047849"/>
    </source>
</evidence>
<dbReference type="Pfam" id="PF00561">
    <property type="entry name" value="Abhydrolase_1"/>
    <property type="match status" value="1"/>
</dbReference>
<dbReference type="GO" id="GO:0004622">
    <property type="term" value="F:phosphatidylcholine lysophospholipase activity"/>
    <property type="evidence" value="ECO:0007669"/>
    <property type="project" value="TreeGrafter"/>
</dbReference>
<sequence length="319" mass="35565">MAQLRAVEERILSCLKVPVLSRFVPCSIRECLWTVTACADKKAAFHRTPLVLIHGFAGGVGLWALNLDALASRRTVHAFDLLGFGRSSRPHFVHDACAVEHCFVESIEAWREALGLPQMVLLGHSLGGFLAASYAIEHPERVKHLILVDPWGFPEKPQNFEDRLPTWLRAAGLLVSQFNLLAGLRMAGPWGPGLVQKFRPDFTTKFSSMFQDDTISEYIYHCNAQAPSGEIAFKTMTDSLGWAKRPMLQRVGLIAPRVSISFIYGAKSWIDCSSGYWTKALRSSSCVQVFIIQGAGHHVYADQYKAFNHCVQKICDSQD</sequence>
<evidence type="ECO:0000256" key="14">
    <source>
        <dbReference type="ARBA" id="ARBA00036296"/>
    </source>
</evidence>
<dbReference type="EC" id="2.3.1.51" evidence="5"/>
<organism evidence="26 27">
    <name type="scientific">Eptatretus burgeri</name>
    <name type="common">Inshore hagfish</name>
    <dbReference type="NCBI Taxonomy" id="7764"/>
    <lineage>
        <taxon>Eukaryota</taxon>
        <taxon>Metazoa</taxon>
        <taxon>Chordata</taxon>
        <taxon>Craniata</taxon>
        <taxon>Vertebrata</taxon>
        <taxon>Cyclostomata</taxon>
        <taxon>Myxini</taxon>
        <taxon>Myxiniformes</taxon>
        <taxon>Myxinidae</taxon>
        <taxon>Eptatretinae</taxon>
        <taxon>Eptatretus</taxon>
    </lineage>
</organism>
<keyword evidence="12" id="KW-0443">Lipid metabolism</keyword>
<evidence type="ECO:0000256" key="19">
    <source>
        <dbReference type="ARBA" id="ARBA00047525"/>
    </source>
</evidence>
<evidence type="ECO:0000256" key="4">
    <source>
        <dbReference type="ARBA" id="ARBA00004502"/>
    </source>
</evidence>
<accession>A0A8C4QUF4</accession>
<evidence type="ECO:0000256" key="13">
    <source>
        <dbReference type="ARBA" id="ARBA00023315"/>
    </source>
</evidence>
<keyword evidence="27" id="KW-1185">Reference proteome</keyword>
<evidence type="ECO:0000256" key="7">
    <source>
        <dbReference type="ARBA" id="ARBA00022516"/>
    </source>
</evidence>
<evidence type="ECO:0000256" key="16">
    <source>
        <dbReference type="ARBA" id="ARBA00040731"/>
    </source>
</evidence>
<evidence type="ECO:0000256" key="23">
    <source>
        <dbReference type="ARBA" id="ARBA00048770"/>
    </source>
</evidence>
<evidence type="ECO:0000313" key="27">
    <source>
        <dbReference type="Proteomes" id="UP000694388"/>
    </source>
</evidence>
<reference evidence="26" key="2">
    <citation type="submission" date="2025-09" db="UniProtKB">
        <authorList>
            <consortium name="Ensembl"/>
        </authorList>
    </citation>
    <scope>IDENTIFICATION</scope>
</reference>
<dbReference type="AlphaFoldDB" id="A0A8C4QUF4"/>
<evidence type="ECO:0000256" key="15">
    <source>
        <dbReference type="ARBA" id="ARBA00038097"/>
    </source>
</evidence>
<reference evidence="26" key="1">
    <citation type="submission" date="2025-08" db="UniProtKB">
        <authorList>
            <consortium name="Ensembl"/>
        </authorList>
    </citation>
    <scope>IDENTIFICATION</scope>
</reference>
<evidence type="ECO:0000256" key="17">
    <source>
        <dbReference type="ARBA" id="ARBA00042413"/>
    </source>
</evidence>
<keyword evidence="11" id="KW-0276">Fatty acid metabolism</keyword>
<proteinExistence type="inferred from homology"/>
<dbReference type="InterPro" id="IPR000073">
    <property type="entry name" value="AB_hydrolase_1"/>
</dbReference>
<protein>
    <recommendedName>
        <fullName evidence="16">1-acylglycerol-3-phosphate O-acyltransferase ABHD5</fullName>
        <ecNumber evidence="5">2.3.1.51</ecNumber>
    </recommendedName>
    <alternativeName>
        <fullName evidence="17">Abhydrolase domain-containing protein 5</fullName>
    </alternativeName>
</protein>
<dbReference type="FunFam" id="3.40.50.1820:FF:000019">
    <property type="entry name" value="1-acylglycerol-3-phosphate O-acyltransferase ABHD5"/>
    <property type="match status" value="1"/>
</dbReference>
<dbReference type="GO" id="GO:0006631">
    <property type="term" value="P:fatty acid metabolic process"/>
    <property type="evidence" value="ECO:0007669"/>
    <property type="project" value="UniProtKB-KW"/>
</dbReference>
<comment type="similarity">
    <text evidence="15">Belongs to the peptidase S33 family. ABHD4/ABHD5 subfamily.</text>
</comment>
<evidence type="ECO:0000256" key="3">
    <source>
        <dbReference type="ARBA" id="ARBA00004496"/>
    </source>
</evidence>
<dbReference type="OMA" id="RVQNDLW"/>
<dbReference type="GO" id="GO:0005739">
    <property type="term" value="C:mitochondrion"/>
    <property type="evidence" value="ECO:0007669"/>
    <property type="project" value="TreeGrafter"/>
</dbReference>
<comment type="catalytic activity">
    <reaction evidence="2">
        <text>1-(9Z-octadecenoyl)-sn-glycero-3-phosphate + hexadecanoyl-CoA = 1-(9Z)-octadecenoyl-2-hexadecanoyl-sn-glycero-3-phosphate + CoA</text>
        <dbReference type="Rhea" id="RHEA:37143"/>
        <dbReference type="ChEBI" id="CHEBI:57287"/>
        <dbReference type="ChEBI" id="CHEBI:57379"/>
        <dbReference type="ChEBI" id="CHEBI:74544"/>
        <dbReference type="ChEBI" id="CHEBI:74551"/>
    </reaction>
    <physiologicalReaction direction="left-to-right" evidence="2">
        <dbReference type="Rhea" id="RHEA:37144"/>
    </physiologicalReaction>
</comment>
<keyword evidence="10" id="KW-0221">Differentiation</keyword>
<evidence type="ECO:0000256" key="2">
    <source>
        <dbReference type="ARBA" id="ARBA00000816"/>
    </source>
</evidence>
<dbReference type="GO" id="GO:0003841">
    <property type="term" value="F:1-acylglycerol-3-phosphate O-acyltransferase activity"/>
    <property type="evidence" value="ECO:0007669"/>
    <property type="project" value="UniProtKB-EC"/>
</dbReference>
<keyword evidence="13" id="KW-0012">Acyltransferase</keyword>
<comment type="subcellular location">
    <subcellularLocation>
        <location evidence="3">Cytoplasm</location>
    </subcellularLocation>
    <subcellularLocation>
        <location evidence="4">Lipid droplet</location>
    </subcellularLocation>
</comment>
<evidence type="ECO:0000256" key="1">
    <source>
        <dbReference type="ARBA" id="ARBA00000300"/>
    </source>
</evidence>
<dbReference type="GeneTree" id="ENSGT00390000016277"/>
<keyword evidence="6" id="KW-0963">Cytoplasm</keyword>
<evidence type="ECO:0000259" key="25">
    <source>
        <dbReference type="Pfam" id="PF00561"/>
    </source>
</evidence>
<evidence type="ECO:0000256" key="8">
    <source>
        <dbReference type="ARBA" id="ARBA00022677"/>
    </source>
</evidence>
<evidence type="ECO:0000256" key="20">
    <source>
        <dbReference type="ARBA" id="ARBA00047543"/>
    </source>
</evidence>
<comment type="catalytic activity">
    <reaction evidence="14">
        <text>1-(9Z-octadecenoyl)-sn-glycero-3-phosphate + octadecanoyl-CoA = 1-(9Z-octadecenoyl)-2-octadecanoyl-sn-glycero-3-phosphate + CoA</text>
        <dbReference type="Rhea" id="RHEA:37147"/>
        <dbReference type="ChEBI" id="CHEBI:57287"/>
        <dbReference type="ChEBI" id="CHEBI:57394"/>
        <dbReference type="ChEBI" id="CHEBI:74544"/>
        <dbReference type="ChEBI" id="CHEBI:74552"/>
    </reaction>
    <physiologicalReaction direction="left-to-right" evidence="14">
        <dbReference type="Rhea" id="RHEA:37148"/>
    </physiologicalReaction>
</comment>
<keyword evidence="7" id="KW-0444">Lipid biosynthesis</keyword>